<comment type="cofactor">
    <cofactor evidence="1">
        <name>Mg(2+)</name>
        <dbReference type="ChEBI" id="CHEBI:18420"/>
    </cofactor>
</comment>
<dbReference type="GO" id="GO:0071732">
    <property type="term" value="P:cellular response to nitric oxide"/>
    <property type="evidence" value="ECO:0007669"/>
    <property type="project" value="UniProtKB-ARBA"/>
</dbReference>
<sequence>MLRRLKKLLFGNLRKQLIVGVTLTVTLMMSIFVWDMVHRQEVRDIEHNDQQSIALASSLATSSAVWVLSRDFSGLQEIVQGASRYPNLTYVMVLDLTGQVLAHNNPDKIGLYLTDLPERIDAPVLQRTTSRIDVIGPIVLGQKQVGWVRLGLDRKPFIAELVNIKQSGLFYVLIAIGLSVFLVVLASRILTRRLYAIQKVADAVQAGESHLRVELSGTDEAAKLAKQFNVMLDSLNQREQQLRSFYDLNLLGLTIISPNKGWLRINDYLCNLLEYSEQELRGMNWAQLTHPEDLAADAEQFNRLLTNEIDSYSIEKRFISRTGKVVPAKLVVGCVRKLNHEVDYLTAMVEDITDRKKAEREIGIAATIFDSQQCMLISDANELILRVNSAFTRITGYSQEEVIGKNPSLLKSGKHDASFYAAMWESINNQGMWEGEIWNRRKDGEVYPEYLNITAVKDNNGLVTNYVATFTDISQIKAAEIEIRNLAFYDPLTNLPNRRLLSDRLKQAISSSNRTGKAAALLFLDLDNFKVLNDSLGHAIGDLLLEQVAERLKGCVRECDTVARLGGDEFVIMLEELSEHAIEAAKKTEFIANKILTTLNKPYQLAQHPYNNTPSIGIVVFNGKKPQPHEDLLKQADIAMYQAKKAGRNGICFFDPKMQENITARVLLESDLRNAITDKQFSLYYQMQVDQYGEINGAEALLRWQHPKRGLLLPNDFIALAEETRLILPIGEWVIETACRLIKAWQENETTKHLILSINVSAKQFQQADFVTKVKAIVQTHAIQPSRLKLELTESMLLSDVEDTITKMTALNSIGICFSLDDFGTGYSSLQYLKRLPLHQLKIDQSFVRDIAIDTSDQAIVRTIIAMAQTLNLTVIAEGVETQEQRQFLMDNGCTHFQGYLFGKPMSLEQFEMRLGINAVDDIGH</sequence>
<dbReference type="Gene3D" id="3.20.20.450">
    <property type="entry name" value="EAL domain"/>
    <property type="match status" value="1"/>
</dbReference>
<accession>A0A177MY92</accession>
<feature type="domain" description="PAC" evidence="18">
    <location>
        <begin position="433"/>
        <end position="485"/>
    </location>
</feature>
<dbReference type="Gene3D" id="3.30.70.270">
    <property type="match status" value="1"/>
</dbReference>
<dbReference type="Pfam" id="PF08447">
    <property type="entry name" value="PAS_3"/>
    <property type="match status" value="1"/>
</dbReference>
<proteinExistence type="predicted"/>
<feature type="domain" description="PAS" evidence="17">
    <location>
        <begin position="238"/>
        <end position="308"/>
    </location>
</feature>
<name>A0A177MY92_9GAMM</name>
<dbReference type="NCBIfam" id="TIGR00229">
    <property type="entry name" value="sensory_box"/>
    <property type="match status" value="2"/>
</dbReference>
<gene>
    <name evidence="22" type="ORF">A1359_16300</name>
</gene>
<keyword evidence="6" id="KW-0973">c-di-GMP</keyword>
<dbReference type="EMBL" id="LUUI01000151">
    <property type="protein sequence ID" value="OAI10678.1"/>
    <property type="molecule type" value="Genomic_DNA"/>
</dbReference>
<evidence type="ECO:0000256" key="6">
    <source>
        <dbReference type="ARBA" id="ARBA00022636"/>
    </source>
</evidence>
<dbReference type="SMART" id="SM00304">
    <property type="entry name" value="HAMP"/>
    <property type="match status" value="1"/>
</dbReference>
<evidence type="ECO:0000259" key="20">
    <source>
        <dbReference type="PROSITE" id="PS50885"/>
    </source>
</evidence>
<feature type="domain" description="PAC" evidence="18">
    <location>
        <begin position="312"/>
        <end position="364"/>
    </location>
</feature>
<dbReference type="GO" id="GO:0005886">
    <property type="term" value="C:plasma membrane"/>
    <property type="evidence" value="ECO:0007669"/>
    <property type="project" value="UniProtKB-SubCell"/>
</dbReference>
<protein>
    <recommendedName>
        <fullName evidence="3">cyclic-guanylate-specific phosphodiesterase</fullName>
        <ecNumber evidence="3">3.1.4.52</ecNumber>
    </recommendedName>
</protein>
<dbReference type="Proteomes" id="UP000078476">
    <property type="component" value="Unassembled WGS sequence"/>
</dbReference>
<feature type="domain" description="PAS" evidence="17">
    <location>
        <begin position="375"/>
        <end position="406"/>
    </location>
</feature>
<organism evidence="22 23">
    <name type="scientific">Methylomonas lenta</name>
    <dbReference type="NCBI Taxonomy" id="980561"/>
    <lineage>
        <taxon>Bacteria</taxon>
        <taxon>Pseudomonadati</taxon>
        <taxon>Pseudomonadota</taxon>
        <taxon>Gammaproteobacteria</taxon>
        <taxon>Methylococcales</taxon>
        <taxon>Methylococcaceae</taxon>
        <taxon>Methylomonas</taxon>
    </lineage>
</organism>
<dbReference type="CDD" id="cd01948">
    <property type="entry name" value="EAL"/>
    <property type="match status" value="1"/>
</dbReference>
<dbReference type="Pfam" id="PF17203">
    <property type="entry name" value="sCache_3_2"/>
    <property type="match status" value="1"/>
</dbReference>
<dbReference type="SUPFAM" id="SSF55073">
    <property type="entry name" value="Nucleotide cyclase"/>
    <property type="match status" value="1"/>
</dbReference>
<dbReference type="SUPFAM" id="SSF158472">
    <property type="entry name" value="HAMP domain-like"/>
    <property type="match status" value="1"/>
</dbReference>
<dbReference type="Pfam" id="PF00563">
    <property type="entry name" value="EAL"/>
    <property type="match status" value="1"/>
</dbReference>
<evidence type="ECO:0000259" key="21">
    <source>
        <dbReference type="PROSITE" id="PS50887"/>
    </source>
</evidence>
<dbReference type="CDD" id="cd06225">
    <property type="entry name" value="HAMP"/>
    <property type="match status" value="1"/>
</dbReference>
<evidence type="ECO:0000256" key="14">
    <source>
        <dbReference type="ARBA" id="ARBA00023136"/>
    </source>
</evidence>
<keyword evidence="12 16" id="KW-1133">Transmembrane helix</keyword>
<keyword evidence="14 16" id="KW-0472">Membrane</keyword>
<dbReference type="InterPro" id="IPR035965">
    <property type="entry name" value="PAS-like_dom_sf"/>
</dbReference>
<dbReference type="PROSITE" id="PS50883">
    <property type="entry name" value="EAL"/>
    <property type="match status" value="1"/>
</dbReference>
<keyword evidence="23" id="KW-1185">Reference proteome</keyword>
<dbReference type="InterPro" id="IPR035919">
    <property type="entry name" value="EAL_sf"/>
</dbReference>
<comment type="subcellular location">
    <subcellularLocation>
        <location evidence="2">Cell membrane</location>
        <topology evidence="2">Multi-pass membrane protein</topology>
    </subcellularLocation>
</comment>
<keyword evidence="11" id="KW-0067">ATP-binding</keyword>
<dbReference type="InterPro" id="IPR000700">
    <property type="entry name" value="PAS-assoc_C"/>
</dbReference>
<evidence type="ECO:0000259" key="19">
    <source>
        <dbReference type="PROSITE" id="PS50883"/>
    </source>
</evidence>
<dbReference type="SMART" id="SM00267">
    <property type="entry name" value="GGDEF"/>
    <property type="match status" value="1"/>
</dbReference>
<feature type="domain" description="GGDEF" evidence="21">
    <location>
        <begin position="517"/>
        <end position="656"/>
    </location>
</feature>
<feature type="domain" description="EAL" evidence="19">
    <location>
        <begin position="665"/>
        <end position="919"/>
    </location>
</feature>
<dbReference type="InterPro" id="IPR029787">
    <property type="entry name" value="Nucleotide_cyclase"/>
</dbReference>
<evidence type="ECO:0000259" key="18">
    <source>
        <dbReference type="PROSITE" id="PS50113"/>
    </source>
</evidence>
<dbReference type="PROSITE" id="PS50887">
    <property type="entry name" value="GGDEF"/>
    <property type="match status" value="1"/>
</dbReference>
<keyword evidence="8 16" id="KW-0812">Transmembrane</keyword>
<dbReference type="Pfam" id="PF13426">
    <property type="entry name" value="PAS_9"/>
    <property type="match status" value="1"/>
</dbReference>
<dbReference type="SMART" id="SM00052">
    <property type="entry name" value="EAL"/>
    <property type="match status" value="1"/>
</dbReference>
<dbReference type="InterPro" id="IPR052155">
    <property type="entry name" value="Biofilm_reg_signaling"/>
</dbReference>
<dbReference type="InterPro" id="IPR000014">
    <property type="entry name" value="PAS"/>
</dbReference>
<evidence type="ECO:0000256" key="11">
    <source>
        <dbReference type="ARBA" id="ARBA00022840"/>
    </source>
</evidence>
<evidence type="ECO:0000259" key="17">
    <source>
        <dbReference type="PROSITE" id="PS50112"/>
    </source>
</evidence>
<keyword evidence="5" id="KW-0597">Phosphoprotein</keyword>
<evidence type="ECO:0000256" key="9">
    <source>
        <dbReference type="ARBA" id="ARBA00022741"/>
    </source>
</evidence>
<evidence type="ECO:0000256" key="4">
    <source>
        <dbReference type="ARBA" id="ARBA00022475"/>
    </source>
</evidence>
<dbReference type="InterPro" id="IPR003660">
    <property type="entry name" value="HAMP_dom"/>
</dbReference>
<evidence type="ECO:0000256" key="12">
    <source>
        <dbReference type="ARBA" id="ARBA00022989"/>
    </source>
</evidence>
<dbReference type="InterPro" id="IPR033463">
    <property type="entry name" value="sCache_3"/>
</dbReference>
<evidence type="ECO:0000256" key="10">
    <source>
        <dbReference type="ARBA" id="ARBA00022777"/>
    </source>
</evidence>
<dbReference type="PROSITE" id="PS50885">
    <property type="entry name" value="HAMP"/>
    <property type="match status" value="1"/>
</dbReference>
<dbReference type="EC" id="3.1.4.52" evidence="3"/>
<dbReference type="FunFam" id="3.30.70.270:FF:000001">
    <property type="entry name" value="Diguanylate cyclase domain protein"/>
    <property type="match status" value="1"/>
</dbReference>
<comment type="catalytic activity">
    <reaction evidence="15">
        <text>3',3'-c-di-GMP + H2O = 5'-phosphoguanylyl(3'-&gt;5')guanosine + H(+)</text>
        <dbReference type="Rhea" id="RHEA:24902"/>
        <dbReference type="ChEBI" id="CHEBI:15377"/>
        <dbReference type="ChEBI" id="CHEBI:15378"/>
        <dbReference type="ChEBI" id="CHEBI:58754"/>
        <dbReference type="ChEBI" id="CHEBI:58805"/>
        <dbReference type="EC" id="3.1.4.52"/>
    </reaction>
    <physiologicalReaction direction="left-to-right" evidence="15">
        <dbReference type="Rhea" id="RHEA:24903"/>
    </physiologicalReaction>
</comment>
<keyword evidence="10" id="KW-0418">Kinase</keyword>
<dbReference type="PROSITE" id="PS50113">
    <property type="entry name" value="PAC"/>
    <property type="match status" value="2"/>
</dbReference>
<evidence type="ECO:0000256" key="15">
    <source>
        <dbReference type="ARBA" id="ARBA00051114"/>
    </source>
</evidence>
<comment type="caution">
    <text evidence="22">The sequence shown here is derived from an EMBL/GenBank/DDBJ whole genome shotgun (WGS) entry which is preliminary data.</text>
</comment>
<dbReference type="SMART" id="SM00086">
    <property type="entry name" value="PAC"/>
    <property type="match status" value="2"/>
</dbReference>
<dbReference type="SUPFAM" id="SSF103190">
    <property type="entry name" value="Sensory domain-like"/>
    <property type="match status" value="1"/>
</dbReference>
<evidence type="ECO:0000256" key="7">
    <source>
        <dbReference type="ARBA" id="ARBA00022679"/>
    </source>
</evidence>
<feature type="transmembrane region" description="Helical" evidence="16">
    <location>
        <begin position="168"/>
        <end position="190"/>
    </location>
</feature>
<keyword evidence="4" id="KW-1003">Cell membrane</keyword>
<dbReference type="Pfam" id="PF00672">
    <property type="entry name" value="HAMP"/>
    <property type="match status" value="1"/>
</dbReference>
<dbReference type="STRING" id="980561.A1359_16300"/>
<keyword evidence="9" id="KW-0547">Nucleotide-binding</keyword>
<dbReference type="InterPro" id="IPR029151">
    <property type="entry name" value="Sensor-like_sf"/>
</dbReference>
<dbReference type="PANTHER" id="PTHR44757">
    <property type="entry name" value="DIGUANYLATE CYCLASE DGCP"/>
    <property type="match status" value="1"/>
</dbReference>
<dbReference type="InterPro" id="IPR043128">
    <property type="entry name" value="Rev_trsase/Diguanyl_cyclase"/>
</dbReference>
<dbReference type="Pfam" id="PF00990">
    <property type="entry name" value="GGDEF"/>
    <property type="match status" value="1"/>
</dbReference>
<dbReference type="Gene3D" id="6.10.340.10">
    <property type="match status" value="1"/>
</dbReference>
<keyword evidence="7" id="KW-0808">Transferase</keyword>
<evidence type="ECO:0000313" key="23">
    <source>
        <dbReference type="Proteomes" id="UP000078476"/>
    </source>
</evidence>
<dbReference type="SMART" id="SM00091">
    <property type="entry name" value="PAS"/>
    <property type="match status" value="2"/>
</dbReference>
<evidence type="ECO:0000256" key="1">
    <source>
        <dbReference type="ARBA" id="ARBA00001946"/>
    </source>
</evidence>
<dbReference type="AlphaFoldDB" id="A0A177MY92"/>
<dbReference type="CDD" id="cd00130">
    <property type="entry name" value="PAS"/>
    <property type="match status" value="2"/>
</dbReference>
<evidence type="ECO:0000256" key="8">
    <source>
        <dbReference type="ARBA" id="ARBA00022692"/>
    </source>
</evidence>
<dbReference type="InterPro" id="IPR000160">
    <property type="entry name" value="GGDEF_dom"/>
</dbReference>
<dbReference type="FunFam" id="3.20.20.450:FF:000001">
    <property type="entry name" value="Cyclic di-GMP phosphodiesterase yahA"/>
    <property type="match status" value="1"/>
</dbReference>
<feature type="domain" description="HAMP" evidence="20">
    <location>
        <begin position="188"/>
        <end position="240"/>
    </location>
</feature>
<dbReference type="NCBIfam" id="TIGR00254">
    <property type="entry name" value="GGDEF"/>
    <property type="match status" value="1"/>
</dbReference>
<evidence type="ECO:0000256" key="5">
    <source>
        <dbReference type="ARBA" id="ARBA00022553"/>
    </source>
</evidence>
<dbReference type="GO" id="GO:0071111">
    <property type="term" value="F:cyclic-guanylate-specific phosphodiesterase activity"/>
    <property type="evidence" value="ECO:0007669"/>
    <property type="project" value="UniProtKB-EC"/>
</dbReference>
<dbReference type="InterPro" id="IPR001633">
    <property type="entry name" value="EAL_dom"/>
</dbReference>
<dbReference type="CDD" id="cd01949">
    <property type="entry name" value="GGDEF"/>
    <property type="match status" value="1"/>
</dbReference>
<dbReference type="SUPFAM" id="SSF55785">
    <property type="entry name" value="PYP-like sensor domain (PAS domain)"/>
    <property type="match status" value="2"/>
</dbReference>
<dbReference type="PROSITE" id="PS50112">
    <property type="entry name" value="PAS"/>
    <property type="match status" value="2"/>
</dbReference>
<evidence type="ECO:0000256" key="2">
    <source>
        <dbReference type="ARBA" id="ARBA00004651"/>
    </source>
</evidence>
<evidence type="ECO:0000256" key="13">
    <source>
        <dbReference type="ARBA" id="ARBA00023012"/>
    </source>
</evidence>
<dbReference type="InterPro" id="IPR013655">
    <property type="entry name" value="PAS_fold_3"/>
</dbReference>
<reference evidence="22 23" key="1">
    <citation type="submission" date="2016-03" db="EMBL/GenBank/DDBJ databases">
        <authorList>
            <person name="Ploux O."/>
        </authorList>
    </citation>
    <scope>NUCLEOTIDE SEQUENCE [LARGE SCALE GENOMIC DNA]</scope>
    <source>
        <strain evidence="22 23">R-45370</strain>
    </source>
</reference>
<evidence type="ECO:0000313" key="22">
    <source>
        <dbReference type="EMBL" id="OAI10678.1"/>
    </source>
</evidence>
<evidence type="ECO:0000256" key="3">
    <source>
        <dbReference type="ARBA" id="ARBA00012282"/>
    </source>
</evidence>
<dbReference type="GO" id="GO:0016301">
    <property type="term" value="F:kinase activity"/>
    <property type="evidence" value="ECO:0007669"/>
    <property type="project" value="UniProtKB-KW"/>
</dbReference>
<keyword evidence="13" id="KW-0902">Two-component regulatory system</keyword>
<dbReference type="Gene3D" id="3.30.450.20">
    <property type="entry name" value="PAS domain"/>
    <property type="match status" value="3"/>
</dbReference>
<dbReference type="GO" id="GO:0005524">
    <property type="term" value="F:ATP binding"/>
    <property type="evidence" value="ECO:0007669"/>
    <property type="project" value="UniProtKB-KW"/>
</dbReference>
<evidence type="ECO:0000256" key="16">
    <source>
        <dbReference type="SAM" id="Phobius"/>
    </source>
</evidence>
<dbReference type="SUPFAM" id="SSF141868">
    <property type="entry name" value="EAL domain-like"/>
    <property type="match status" value="1"/>
</dbReference>
<dbReference type="InterPro" id="IPR001610">
    <property type="entry name" value="PAC"/>
</dbReference>
<dbReference type="GO" id="GO:0000160">
    <property type="term" value="P:phosphorelay signal transduction system"/>
    <property type="evidence" value="ECO:0007669"/>
    <property type="project" value="UniProtKB-KW"/>
</dbReference>
<dbReference type="PANTHER" id="PTHR44757:SF2">
    <property type="entry name" value="BIOFILM ARCHITECTURE MAINTENANCE PROTEIN MBAA"/>
    <property type="match status" value="1"/>
</dbReference>